<organism evidence="1">
    <name type="scientific">bioreactor metagenome</name>
    <dbReference type="NCBI Taxonomy" id="1076179"/>
    <lineage>
        <taxon>unclassified sequences</taxon>
        <taxon>metagenomes</taxon>
        <taxon>ecological metagenomes</taxon>
    </lineage>
</organism>
<name>A0A645AC25_9ZZZZ</name>
<dbReference type="EMBL" id="VSSQ01012995">
    <property type="protein sequence ID" value="MPM50496.1"/>
    <property type="molecule type" value="Genomic_DNA"/>
</dbReference>
<dbReference type="AlphaFoldDB" id="A0A645AC25"/>
<comment type="caution">
    <text evidence="1">The sequence shown here is derived from an EMBL/GenBank/DDBJ whole genome shotgun (WGS) entry which is preliminary data.</text>
</comment>
<evidence type="ECO:0000313" key="1">
    <source>
        <dbReference type="EMBL" id="MPM50496.1"/>
    </source>
</evidence>
<accession>A0A645AC25</accession>
<reference evidence="1" key="1">
    <citation type="submission" date="2019-08" db="EMBL/GenBank/DDBJ databases">
        <authorList>
            <person name="Kucharzyk K."/>
            <person name="Murdoch R.W."/>
            <person name="Higgins S."/>
            <person name="Loffler F."/>
        </authorList>
    </citation>
    <scope>NUCLEOTIDE SEQUENCE</scope>
</reference>
<proteinExistence type="predicted"/>
<gene>
    <name evidence="1" type="ORF">SDC9_97238</name>
</gene>
<protein>
    <submittedName>
        <fullName evidence="1">Uncharacterized protein</fullName>
    </submittedName>
</protein>
<sequence>MQPVSDNHLSRFSTERGEKFSKKFYRLITVLYARHVGERISITKQEHHFRRTVKDFDGLIFPKLAVAYFFTQKQRRFRLEQNRQHLFMPFFDKGADVSLDGFGSNLLQEGGFCFFVRIDFHQRFVGKTLGCFYHFLFAIR</sequence>